<dbReference type="AlphaFoldDB" id="A0A0F8ZW38"/>
<feature type="non-terminal residue" evidence="2">
    <location>
        <position position="369"/>
    </location>
</feature>
<organism evidence="2">
    <name type="scientific">marine sediment metagenome</name>
    <dbReference type="NCBI Taxonomy" id="412755"/>
    <lineage>
        <taxon>unclassified sequences</taxon>
        <taxon>metagenomes</taxon>
        <taxon>ecological metagenomes</taxon>
    </lineage>
</organism>
<name>A0A0F8ZW38_9ZZZZ</name>
<feature type="region of interest" description="Disordered" evidence="1">
    <location>
        <begin position="1"/>
        <end position="21"/>
    </location>
</feature>
<evidence type="ECO:0000313" key="2">
    <source>
        <dbReference type="EMBL" id="KKK98073.1"/>
    </source>
</evidence>
<evidence type="ECO:0000256" key="1">
    <source>
        <dbReference type="SAM" id="MobiDB-lite"/>
    </source>
</evidence>
<accession>A0A0F8ZW38</accession>
<sequence>MAEIPHTYVEQTTQQTHTGDTNWTDISGAAIASGSFTTGRKYLLVFMGMVNTNLAAATAVGIRALHGSIAFSNSDLIVEPQQGSSRHTYHFMTVWTAVSGEGVKLQFQTNDGAATVRANQLTLFSMEISEQLVENTDWFFDEVIASTALPATWTSINNATKTFTPAAGDDWLVITSSLILPGATNRNFQVRIERTGEASTIEPQFSQEGENIATDRFLFGLVRVFDNLGAVSQTFTEQSAQDGAGTNGTRERSAIFILNLNKFARHSSAYTEAEIDLAASPDYDTEVQTISITPTVLGDVWVLGSWAFGPDLVGIYCKGRLQVDQVDQPPGQTQQREDSFDATDVLPVQDQTVENLSAAAHIVDLDASI</sequence>
<gene>
    <name evidence="2" type="ORF">LCGC14_2646410</name>
</gene>
<comment type="caution">
    <text evidence="2">The sequence shown here is derived from an EMBL/GenBank/DDBJ whole genome shotgun (WGS) entry which is preliminary data.</text>
</comment>
<feature type="compositionally biased region" description="Polar residues" evidence="1">
    <location>
        <begin position="9"/>
        <end position="21"/>
    </location>
</feature>
<protein>
    <submittedName>
        <fullName evidence="2">Uncharacterized protein</fullName>
    </submittedName>
</protein>
<proteinExistence type="predicted"/>
<reference evidence="2" key="1">
    <citation type="journal article" date="2015" name="Nature">
        <title>Complex archaea that bridge the gap between prokaryotes and eukaryotes.</title>
        <authorList>
            <person name="Spang A."/>
            <person name="Saw J.H."/>
            <person name="Jorgensen S.L."/>
            <person name="Zaremba-Niedzwiedzka K."/>
            <person name="Martijn J."/>
            <person name="Lind A.E."/>
            <person name="van Eijk R."/>
            <person name="Schleper C."/>
            <person name="Guy L."/>
            <person name="Ettema T.J."/>
        </authorList>
    </citation>
    <scope>NUCLEOTIDE SEQUENCE</scope>
</reference>
<dbReference type="EMBL" id="LAZR01045774">
    <property type="protein sequence ID" value="KKK98073.1"/>
    <property type="molecule type" value="Genomic_DNA"/>
</dbReference>